<dbReference type="Pfam" id="PF01168">
    <property type="entry name" value="Ala_racemase_N"/>
    <property type="match status" value="1"/>
</dbReference>
<dbReference type="InterPro" id="IPR001608">
    <property type="entry name" value="Ala_racemase_N"/>
</dbReference>
<feature type="domain" description="Alanine racemase C-terminal" evidence="5">
    <location>
        <begin position="236"/>
        <end position="360"/>
    </location>
</feature>
<comment type="cofactor">
    <cofactor evidence="1 4">
        <name>pyridoxal 5'-phosphate</name>
        <dbReference type="ChEBI" id="CHEBI:597326"/>
    </cofactor>
</comment>
<comment type="catalytic activity">
    <reaction evidence="4">
        <text>L-alanine = D-alanine</text>
        <dbReference type="Rhea" id="RHEA:20249"/>
        <dbReference type="ChEBI" id="CHEBI:57416"/>
        <dbReference type="ChEBI" id="CHEBI:57972"/>
        <dbReference type="EC" id="5.1.1.1"/>
    </reaction>
</comment>
<evidence type="ECO:0000313" key="7">
    <source>
        <dbReference type="Proteomes" id="UP001595617"/>
    </source>
</evidence>
<dbReference type="Gene3D" id="2.40.37.10">
    <property type="entry name" value="Lyase, Ornithine Decarboxylase, Chain A, domain 1"/>
    <property type="match status" value="1"/>
</dbReference>
<dbReference type="InterPro" id="IPR000821">
    <property type="entry name" value="Ala_racemase"/>
</dbReference>
<proteinExistence type="inferred from homology"/>
<dbReference type="EMBL" id="JBHRYR010000004">
    <property type="protein sequence ID" value="MFC3854028.1"/>
    <property type="molecule type" value="Genomic_DNA"/>
</dbReference>
<dbReference type="PRINTS" id="PR00992">
    <property type="entry name" value="ALARACEMASE"/>
</dbReference>
<dbReference type="InterPro" id="IPR011079">
    <property type="entry name" value="Ala_racemase_C"/>
</dbReference>
<accession>A0ABV7ZZR1</accession>
<dbReference type="InterPro" id="IPR009006">
    <property type="entry name" value="Ala_racemase/Decarboxylase_C"/>
</dbReference>
<comment type="pathway">
    <text evidence="4">Amino-acid biosynthesis; D-alanine biosynthesis; D-alanine from L-alanine: step 1/1.</text>
</comment>
<evidence type="ECO:0000259" key="5">
    <source>
        <dbReference type="SMART" id="SM01005"/>
    </source>
</evidence>
<dbReference type="PANTHER" id="PTHR30511:SF0">
    <property type="entry name" value="ALANINE RACEMASE, CATABOLIC-RELATED"/>
    <property type="match status" value="1"/>
</dbReference>
<dbReference type="NCBIfam" id="TIGR00492">
    <property type="entry name" value="alr"/>
    <property type="match status" value="1"/>
</dbReference>
<dbReference type="PROSITE" id="PS00395">
    <property type="entry name" value="ALANINE_RACEMASE"/>
    <property type="match status" value="1"/>
</dbReference>
<name>A0ABV7ZZR1_9GAMM</name>
<evidence type="ECO:0000313" key="6">
    <source>
        <dbReference type="EMBL" id="MFC3854028.1"/>
    </source>
</evidence>
<feature type="modified residue" description="N6-(pyridoxal phosphate)lysine" evidence="4">
    <location>
        <position position="35"/>
    </location>
</feature>
<feature type="active site" description="Proton acceptor; specific for L-alanine" evidence="4">
    <location>
        <position position="257"/>
    </location>
</feature>
<feature type="binding site" evidence="4">
    <location>
        <position position="133"/>
    </location>
    <ligand>
        <name>substrate</name>
    </ligand>
</feature>
<reference evidence="7" key="1">
    <citation type="journal article" date="2019" name="Int. J. Syst. Evol. Microbiol.">
        <title>The Global Catalogue of Microorganisms (GCM) 10K type strain sequencing project: providing services to taxonomists for standard genome sequencing and annotation.</title>
        <authorList>
            <consortium name="The Broad Institute Genomics Platform"/>
            <consortium name="The Broad Institute Genome Sequencing Center for Infectious Disease"/>
            <person name="Wu L."/>
            <person name="Ma J."/>
        </authorList>
    </citation>
    <scope>NUCLEOTIDE SEQUENCE [LARGE SCALE GENOMIC DNA]</scope>
    <source>
        <strain evidence="7">IBRC 10765</strain>
    </source>
</reference>
<dbReference type="Gene3D" id="3.20.20.10">
    <property type="entry name" value="Alanine racemase"/>
    <property type="match status" value="1"/>
</dbReference>
<dbReference type="CDD" id="cd06827">
    <property type="entry name" value="PLPDE_III_AR_proteobact"/>
    <property type="match status" value="1"/>
</dbReference>
<comment type="function">
    <text evidence="4">Catalyzes the interconversion of L-alanine and D-alanine. May also act on other amino acids.</text>
</comment>
<comment type="similarity">
    <text evidence="4">Belongs to the alanine racemase family.</text>
</comment>
<sequence length="361" mass="39109">MARNAIATVHLDAIRHNYRLAKAQAPGAKAAAIVKANAYGHGAVAVARALANEADAFGVACIEEAIELRDAGVTRPIMLLEGFFHADELPLIDQLGLWTVIHNDEQLKALVAFAPRFTHSLSVWIKLDTGMHRLGFAPERARDLVRQIRALPKIDDVVVMTHFARSDEPEQAQTPEQIRRFRAAIEGLAVPVSLCNSAGVMAWPNAHGQWLRPGMMLYGATPFMSHNAVADELQAGMTLTSELIAVRDVAAGEAVGYGATFRCEAPRRIGTVAMGYGDGYPRHAKNGTPVLVNGQRAPLAGRVSMDMLTVDLTHLPQAKVGDTVTFWGPDLPAAEVAPWCDTIPYTLVTCLTPRVKRVYQG</sequence>
<protein>
    <recommendedName>
        <fullName evidence="4">Alanine racemase</fullName>
        <ecNumber evidence="4">5.1.1.1</ecNumber>
    </recommendedName>
</protein>
<comment type="caution">
    <text evidence="6">The sequence shown here is derived from an EMBL/GenBank/DDBJ whole genome shotgun (WGS) entry which is preliminary data.</text>
</comment>
<gene>
    <name evidence="6" type="primary">alr</name>
    <name evidence="6" type="ORF">ACFOOG_14385</name>
</gene>
<dbReference type="EC" id="5.1.1.1" evidence="4"/>
<evidence type="ECO:0000256" key="1">
    <source>
        <dbReference type="ARBA" id="ARBA00001933"/>
    </source>
</evidence>
<feature type="active site" description="Proton acceptor; specific for D-alanine" evidence="4">
    <location>
        <position position="35"/>
    </location>
</feature>
<keyword evidence="3 4" id="KW-0413">Isomerase</keyword>
<dbReference type="InterPro" id="IPR020622">
    <property type="entry name" value="Ala_racemase_pyridoxalP-BS"/>
</dbReference>
<dbReference type="GO" id="GO:0008784">
    <property type="term" value="F:alanine racemase activity"/>
    <property type="evidence" value="ECO:0007669"/>
    <property type="project" value="UniProtKB-EC"/>
</dbReference>
<organism evidence="6 7">
    <name type="scientific">Saccharospirillum mangrovi</name>
    <dbReference type="NCBI Taxonomy" id="2161747"/>
    <lineage>
        <taxon>Bacteria</taxon>
        <taxon>Pseudomonadati</taxon>
        <taxon>Pseudomonadota</taxon>
        <taxon>Gammaproteobacteria</taxon>
        <taxon>Oceanospirillales</taxon>
        <taxon>Saccharospirillaceae</taxon>
        <taxon>Saccharospirillum</taxon>
    </lineage>
</organism>
<evidence type="ECO:0000256" key="4">
    <source>
        <dbReference type="HAMAP-Rule" id="MF_01201"/>
    </source>
</evidence>
<dbReference type="Pfam" id="PF00842">
    <property type="entry name" value="Ala_racemase_C"/>
    <property type="match status" value="1"/>
</dbReference>
<dbReference type="Proteomes" id="UP001595617">
    <property type="component" value="Unassembled WGS sequence"/>
</dbReference>
<evidence type="ECO:0000256" key="2">
    <source>
        <dbReference type="ARBA" id="ARBA00022898"/>
    </source>
</evidence>
<keyword evidence="2 4" id="KW-0663">Pyridoxal phosphate</keyword>
<dbReference type="PANTHER" id="PTHR30511">
    <property type="entry name" value="ALANINE RACEMASE"/>
    <property type="match status" value="1"/>
</dbReference>
<dbReference type="InterPro" id="IPR029066">
    <property type="entry name" value="PLP-binding_barrel"/>
</dbReference>
<dbReference type="SUPFAM" id="SSF51419">
    <property type="entry name" value="PLP-binding barrel"/>
    <property type="match status" value="1"/>
</dbReference>
<dbReference type="RefSeq" id="WP_380697898.1">
    <property type="nucleotide sequence ID" value="NZ_JBHRYR010000004.1"/>
</dbReference>
<dbReference type="SMART" id="SM01005">
    <property type="entry name" value="Ala_racemase_C"/>
    <property type="match status" value="1"/>
</dbReference>
<evidence type="ECO:0000256" key="3">
    <source>
        <dbReference type="ARBA" id="ARBA00023235"/>
    </source>
</evidence>
<keyword evidence="7" id="KW-1185">Reference proteome</keyword>
<dbReference type="SUPFAM" id="SSF50621">
    <property type="entry name" value="Alanine racemase C-terminal domain-like"/>
    <property type="match status" value="1"/>
</dbReference>
<dbReference type="HAMAP" id="MF_01201">
    <property type="entry name" value="Ala_racemase"/>
    <property type="match status" value="1"/>
</dbReference>
<feature type="binding site" evidence="4">
    <location>
        <position position="305"/>
    </location>
    <ligand>
        <name>substrate</name>
    </ligand>
</feature>